<feature type="transmembrane region" description="Helical" evidence="1">
    <location>
        <begin position="52"/>
        <end position="72"/>
    </location>
</feature>
<dbReference type="EMBL" id="HBIP01025784">
    <property type="protein sequence ID" value="CAE0500450.1"/>
    <property type="molecule type" value="Transcribed_RNA"/>
</dbReference>
<keyword evidence="1" id="KW-0812">Transmembrane</keyword>
<evidence type="ECO:0000256" key="1">
    <source>
        <dbReference type="SAM" id="Phobius"/>
    </source>
</evidence>
<keyword evidence="1" id="KW-0472">Membrane</keyword>
<sequence length="102" mass="11272">MDGAKASRKYTYTVSVFSCFFKKMTSLENLESADTFTLLCCRMGAPPVARNTTTILSSWLFLSIHALAYIIFLNTGSSSSSYVSYTRSSMNATKYTKAITTT</sequence>
<reference evidence="2" key="1">
    <citation type="submission" date="2021-01" db="EMBL/GenBank/DDBJ databases">
        <authorList>
            <person name="Corre E."/>
            <person name="Pelletier E."/>
            <person name="Niang G."/>
            <person name="Scheremetjew M."/>
            <person name="Finn R."/>
            <person name="Kale V."/>
            <person name="Holt S."/>
            <person name="Cochrane G."/>
            <person name="Meng A."/>
            <person name="Brown T."/>
            <person name="Cohen L."/>
        </authorList>
    </citation>
    <scope>NUCLEOTIDE SEQUENCE</scope>
    <source>
        <strain evidence="2">CCMP1320</strain>
    </source>
</reference>
<keyword evidence="1" id="KW-1133">Transmembrane helix</keyword>
<accession>A0A7S3VQ41</accession>
<evidence type="ECO:0000313" key="2">
    <source>
        <dbReference type="EMBL" id="CAE0500450.1"/>
    </source>
</evidence>
<gene>
    <name evidence="2" type="ORF">DTER00134_LOCUS15523</name>
</gene>
<name>A0A7S3VQ41_DUNTE</name>
<organism evidence="2">
    <name type="scientific">Dunaliella tertiolecta</name>
    <name type="common">Green alga</name>
    <dbReference type="NCBI Taxonomy" id="3047"/>
    <lineage>
        <taxon>Eukaryota</taxon>
        <taxon>Viridiplantae</taxon>
        <taxon>Chlorophyta</taxon>
        <taxon>core chlorophytes</taxon>
        <taxon>Chlorophyceae</taxon>
        <taxon>CS clade</taxon>
        <taxon>Chlamydomonadales</taxon>
        <taxon>Dunaliellaceae</taxon>
        <taxon>Dunaliella</taxon>
    </lineage>
</organism>
<proteinExistence type="predicted"/>
<protein>
    <submittedName>
        <fullName evidence="2">Uncharacterized protein</fullName>
    </submittedName>
</protein>
<dbReference type="AlphaFoldDB" id="A0A7S3VQ41"/>